<keyword evidence="3" id="KW-0833">Ubl conjugation pathway</keyword>
<accession>A0A176VVV4</accession>
<dbReference type="InterPro" id="IPR016897">
    <property type="entry name" value="SKP1"/>
</dbReference>
<evidence type="ECO:0000313" key="8">
    <source>
        <dbReference type="Proteomes" id="UP001162541"/>
    </source>
</evidence>
<dbReference type="Proteomes" id="UP000077202">
    <property type="component" value="Unassembled WGS sequence"/>
</dbReference>
<feature type="domain" description="SKP1 component POZ" evidence="4">
    <location>
        <begin position="6"/>
        <end position="52"/>
    </location>
</feature>
<evidence type="ECO:0000256" key="2">
    <source>
        <dbReference type="ARBA" id="ARBA00009993"/>
    </source>
</evidence>
<evidence type="ECO:0000313" key="6">
    <source>
        <dbReference type="EMBL" id="OAE24422.1"/>
    </source>
</evidence>
<gene>
    <name evidence="6" type="ORF">AXG93_4530s1240</name>
    <name evidence="5" type="ORF">Mp_3g22140</name>
</gene>
<comment type="similarity">
    <text evidence="2">Belongs to the SKP1 family.</text>
</comment>
<dbReference type="EMBL" id="AP019868">
    <property type="protein sequence ID" value="BBN06554.1"/>
    <property type="molecule type" value="Genomic_DNA"/>
</dbReference>
<reference evidence="6 7" key="1">
    <citation type="submission" date="2016-03" db="EMBL/GenBank/DDBJ databases">
        <title>Mechanisms controlling the formation of the plant cell surface in tip-growing cells are functionally conserved among land plants.</title>
        <authorList>
            <person name="Honkanen S."/>
            <person name="Jones V.A."/>
            <person name="Morieri G."/>
            <person name="Champion C."/>
            <person name="Hetherington A.J."/>
            <person name="Kelly S."/>
            <person name="Saint-Marcoux D."/>
            <person name="Proust H."/>
            <person name="Prescott H."/>
            <person name="Dolan L."/>
        </authorList>
    </citation>
    <scope>NUCLEOTIDE SEQUENCE [LARGE SCALE GENOMIC DNA]</scope>
    <source>
        <strain evidence="7">cv. Tak-1 and cv. Tak-2</strain>
        <tissue evidence="6">Whole gametophyte</tissue>
    </source>
</reference>
<dbReference type="Pfam" id="PF03931">
    <property type="entry name" value="Skp1_POZ"/>
    <property type="match status" value="1"/>
</dbReference>
<name>A0A176VVV4_MARPO</name>
<proteinExistence type="inferred from homology"/>
<evidence type="ECO:0000313" key="5">
    <source>
        <dbReference type="EMBL" id="BBN06554.1"/>
    </source>
</evidence>
<dbReference type="InterPro" id="IPR011333">
    <property type="entry name" value="SKP1/BTB/POZ_sf"/>
</dbReference>
<dbReference type="PANTHER" id="PTHR11165">
    <property type="entry name" value="SKP1"/>
    <property type="match status" value="1"/>
</dbReference>
<reference evidence="5" key="2">
    <citation type="journal article" date="2019" name="Curr. Biol.">
        <title>Chromatin organization in early land plants reveals an ancestral association between H3K27me3, transposons, and constitutive heterochromatin.</title>
        <authorList>
            <person name="Montgomery S.A."/>
            <person name="Tanizawa Y."/>
            <person name="Galik B."/>
            <person name="Wang N."/>
            <person name="Ito T."/>
            <person name="Mochizuki T."/>
            <person name="Akimcheva S."/>
            <person name="Bowman J."/>
            <person name="Cognat V."/>
            <person name="Drouard L."/>
            <person name="Ekker H."/>
            <person name="Houng S."/>
            <person name="Kohchi T."/>
            <person name="Lin S."/>
            <person name="Liu L.D."/>
            <person name="Nakamura Y."/>
            <person name="Valeeva L.R."/>
            <person name="Shakirov E.V."/>
            <person name="Shippen D.E."/>
            <person name="Wei W."/>
            <person name="Yagura M."/>
            <person name="Yamaoka S."/>
            <person name="Yamato K.T."/>
            <person name="Liu C."/>
            <person name="Berger F."/>
        </authorList>
    </citation>
    <scope>NUCLEOTIDE SEQUENCE [LARGE SCALE GENOMIC DNA]</scope>
    <source>
        <strain evidence="5">Tak-1</strain>
    </source>
</reference>
<dbReference type="SMART" id="SM00512">
    <property type="entry name" value="Skp1"/>
    <property type="match status" value="1"/>
</dbReference>
<dbReference type="InterPro" id="IPR016073">
    <property type="entry name" value="Skp1_comp_POZ"/>
</dbReference>
<evidence type="ECO:0000259" key="4">
    <source>
        <dbReference type="Pfam" id="PF03931"/>
    </source>
</evidence>
<keyword evidence="7" id="KW-1185">Reference proteome</keyword>
<protein>
    <recommendedName>
        <fullName evidence="4">SKP1 component POZ domain-containing protein</fullName>
    </recommendedName>
</protein>
<sequence length="139" mass="15598">MDTEYTLKSGDGKMFEVGMEVVSHCQLLQFVIEDTCSSLIPTPMVNGETLRDFIKLAKAMDSHPEICKEYLLNVDLPILVQLIAAADYLICTKFLELAVKVANDRVSEESCLDMLNKHLSPSRSGHYANILVEMRSMKV</sequence>
<organism evidence="6 7">
    <name type="scientific">Marchantia polymorpha subsp. ruderalis</name>
    <dbReference type="NCBI Taxonomy" id="1480154"/>
    <lineage>
        <taxon>Eukaryota</taxon>
        <taxon>Viridiplantae</taxon>
        <taxon>Streptophyta</taxon>
        <taxon>Embryophyta</taxon>
        <taxon>Marchantiophyta</taxon>
        <taxon>Marchantiopsida</taxon>
        <taxon>Marchantiidae</taxon>
        <taxon>Marchantiales</taxon>
        <taxon>Marchantiaceae</taxon>
        <taxon>Marchantia</taxon>
    </lineage>
</organism>
<evidence type="ECO:0000313" key="7">
    <source>
        <dbReference type="Proteomes" id="UP000077202"/>
    </source>
</evidence>
<dbReference type="InterPro" id="IPR001232">
    <property type="entry name" value="SKP1-like"/>
</dbReference>
<dbReference type="EMBL" id="LVLJ01002607">
    <property type="protein sequence ID" value="OAE24422.1"/>
    <property type="molecule type" value="Genomic_DNA"/>
</dbReference>
<evidence type="ECO:0000256" key="1">
    <source>
        <dbReference type="ARBA" id="ARBA00004906"/>
    </source>
</evidence>
<dbReference type="SUPFAM" id="SSF54695">
    <property type="entry name" value="POZ domain"/>
    <property type="match status" value="1"/>
</dbReference>
<dbReference type="GO" id="GO:0006511">
    <property type="term" value="P:ubiquitin-dependent protein catabolic process"/>
    <property type="evidence" value="ECO:0007669"/>
    <property type="project" value="InterPro"/>
</dbReference>
<evidence type="ECO:0000256" key="3">
    <source>
        <dbReference type="ARBA" id="ARBA00022786"/>
    </source>
</evidence>
<dbReference type="Proteomes" id="UP001162541">
    <property type="component" value="Chromosome 3"/>
</dbReference>
<dbReference type="Gene3D" id="3.30.710.10">
    <property type="entry name" value="Potassium Channel Kv1.1, Chain A"/>
    <property type="match status" value="1"/>
</dbReference>
<comment type="pathway">
    <text evidence="1">Protein modification; protein ubiquitination.</text>
</comment>
<reference evidence="8" key="3">
    <citation type="journal article" date="2020" name="Curr. Biol.">
        <title>Chromatin organization in early land plants reveals an ancestral association between H3K27me3, transposons, and constitutive heterochromatin.</title>
        <authorList>
            <person name="Montgomery S.A."/>
            <person name="Tanizawa Y."/>
            <person name="Galik B."/>
            <person name="Wang N."/>
            <person name="Ito T."/>
            <person name="Mochizuki T."/>
            <person name="Akimcheva S."/>
            <person name="Bowman J.L."/>
            <person name="Cognat V."/>
            <person name="Marechal-Drouard L."/>
            <person name="Ekker H."/>
            <person name="Hong S.F."/>
            <person name="Kohchi T."/>
            <person name="Lin S.S."/>
            <person name="Liu L.D."/>
            <person name="Nakamura Y."/>
            <person name="Valeeva L.R."/>
            <person name="Shakirov E.V."/>
            <person name="Shippen D.E."/>
            <person name="Wei W.L."/>
            <person name="Yagura M."/>
            <person name="Yamaoka S."/>
            <person name="Yamato K.T."/>
            <person name="Liu C."/>
            <person name="Berger F."/>
        </authorList>
    </citation>
    <scope>NUCLEOTIDE SEQUENCE [LARGE SCALE GENOMIC DNA]</scope>
    <source>
        <strain evidence="8">Tak-1</strain>
    </source>
</reference>
<dbReference type="GO" id="GO:0009867">
    <property type="term" value="P:jasmonic acid mediated signaling pathway"/>
    <property type="evidence" value="ECO:0007669"/>
    <property type="project" value="UniProtKB-ARBA"/>
</dbReference>
<dbReference type="AlphaFoldDB" id="A0A176VVV4"/>